<protein>
    <submittedName>
        <fullName evidence="2">Uncharacterized protein</fullName>
    </submittedName>
</protein>
<proteinExistence type="predicted"/>
<feature type="transmembrane region" description="Helical" evidence="1">
    <location>
        <begin position="37"/>
        <end position="58"/>
    </location>
</feature>
<sequence length="97" mass="11389">MVIRLLRLLIVPFYVLLMVHHPLIMILRVLIVVFRPLIASFRVLFVVVRPLIGVMIIIRTVGLDSSFWHINPWFYGLLRFKRYSHHFSLLSGHQLGG</sequence>
<feature type="transmembrane region" description="Helical" evidence="1">
    <location>
        <begin position="12"/>
        <end position="31"/>
    </location>
</feature>
<keyword evidence="1" id="KW-1133">Transmembrane helix</keyword>
<dbReference type="EMBL" id="KL584991">
    <property type="protein sequence ID" value="KEQ81464.1"/>
    <property type="molecule type" value="Genomic_DNA"/>
</dbReference>
<dbReference type="AlphaFoldDB" id="A0A074XCK0"/>
<dbReference type="RefSeq" id="XP_029757651.1">
    <property type="nucleotide sequence ID" value="XM_029910285.1"/>
</dbReference>
<keyword evidence="3" id="KW-1185">Reference proteome</keyword>
<dbReference type="Proteomes" id="UP000030706">
    <property type="component" value="Unassembled WGS sequence"/>
</dbReference>
<organism evidence="2 3">
    <name type="scientific">Aureobasidium pullulans EXF-150</name>
    <dbReference type="NCBI Taxonomy" id="1043002"/>
    <lineage>
        <taxon>Eukaryota</taxon>
        <taxon>Fungi</taxon>
        <taxon>Dikarya</taxon>
        <taxon>Ascomycota</taxon>
        <taxon>Pezizomycotina</taxon>
        <taxon>Dothideomycetes</taxon>
        <taxon>Dothideomycetidae</taxon>
        <taxon>Dothideales</taxon>
        <taxon>Saccotheciaceae</taxon>
        <taxon>Aureobasidium</taxon>
    </lineage>
</organism>
<dbReference type="HOGENOM" id="CLU_2346338_0_0_1"/>
<accession>A0A074XCK0</accession>
<keyword evidence="1" id="KW-0472">Membrane</keyword>
<evidence type="ECO:0000313" key="3">
    <source>
        <dbReference type="Proteomes" id="UP000030706"/>
    </source>
</evidence>
<evidence type="ECO:0000256" key="1">
    <source>
        <dbReference type="SAM" id="Phobius"/>
    </source>
</evidence>
<evidence type="ECO:0000313" key="2">
    <source>
        <dbReference type="EMBL" id="KEQ81464.1"/>
    </source>
</evidence>
<gene>
    <name evidence="2" type="ORF">M438DRAFT_74321</name>
</gene>
<name>A0A074XCK0_AURPU</name>
<dbReference type="GeneID" id="40752591"/>
<reference evidence="2 3" key="1">
    <citation type="journal article" date="2014" name="BMC Genomics">
        <title>Genome sequencing of four Aureobasidium pullulans varieties: biotechnological potential, stress tolerance, and description of new species.</title>
        <authorList>
            <person name="Gostin Ar C."/>
            <person name="Ohm R.A."/>
            <person name="Kogej T."/>
            <person name="Sonjak S."/>
            <person name="Turk M."/>
            <person name="Zajc J."/>
            <person name="Zalar P."/>
            <person name="Grube M."/>
            <person name="Sun H."/>
            <person name="Han J."/>
            <person name="Sharma A."/>
            <person name="Chiniquy J."/>
            <person name="Ngan C.Y."/>
            <person name="Lipzen A."/>
            <person name="Barry K."/>
            <person name="Grigoriev I.V."/>
            <person name="Gunde-Cimerman N."/>
        </authorList>
    </citation>
    <scope>NUCLEOTIDE SEQUENCE [LARGE SCALE GENOMIC DNA]</scope>
    <source>
        <strain evidence="2 3">EXF-150</strain>
    </source>
</reference>
<keyword evidence="1" id="KW-0812">Transmembrane</keyword>